<dbReference type="SUPFAM" id="SSF54523">
    <property type="entry name" value="Pili subunits"/>
    <property type="match status" value="1"/>
</dbReference>
<dbReference type="NCBIfam" id="TIGR02532">
    <property type="entry name" value="IV_pilin_GFxxxE"/>
    <property type="match status" value="1"/>
</dbReference>
<dbReference type="STRING" id="886293.Sinac_3232"/>
<dbReference type="PROSITE" id="PS00409">
    <property type="entry name" value="PROKAR_NTER_METHYL"/>
    <property type="match status" value="1"/>
</dbReference>
<evidence type="ECO:0000313" key="2">
    <source>
        <dbReference type="EMBL" id="AGA27504.1"/>
    </source>
</evidence>
<keyword evidence="3" id="KW-1185">Reference proteome</keyword>
<evidence type="ECO:0000259" key="1">
    <source>
        <dbReference type="Pfam" id="PF07596"/>
    </source>
</evidence>
<dbReference type="Pfam" id="PF07596">
    <property type="entry name" value="SBP_bac_10"/>
    <property type="match status" value="1"/>
</dbReference>
<dbReference type="Proteomes" id="UP000010798">
    <property type="component" value="Chromosome"/>
</dbReference>
<dbReference type="PANTHER" id="PTHR30093">
    <property type="entry name" value="GENERAL SECRETION PATHWAY PROTEIN G"/>
    <property type="match status" value="1"/>
</dbReference>
<dbReference type="InterPro" id="IPR045584">
    <property type="entry name" value="Pilin-like"/>
</dbReference>
<dbReference type="eggNOG" id="COG2165">
    <property type="taxonomic scope" value="Bacteria"/>
</dbReference>
<dbReference type="InterPro" id="IPR011453">
    <property type="entry name" value="DUF1559"/>
</dbReference>
<reference evidence="2 3" key="1">
    <citation type="submission" date="2012-02" db="EMBL/GenBank/DDBJ databases">
        <title>Complete sequence of chromosome of Singulisphaera acidiphila DSM 18658.</title>
        <authorList>
            <consortium name="US DOE Joint Genome Institute (JGI-PGF)"/>
            <person name="Lucas S."/>
            <person name="Copeland A."/>
            <person name="Lapidus A."/>
            <person name="Glavina del Rio T."/>
            <person name="Dalin E."/>
            <person name="Tice H."/>
            <person name="Bruce D."/>
            <person name="Goodwin L."/>
            <person name="Pitluck S."/>
            <person name="Peters L."/>
            <person name="Ovchinnikova G."/>
            <person name="Chertkov O."/>
            <person name="Kyrpides N."/>
            <person name="Mavromatis K."/>
            <person name="Ivanova N."/>
            <person name="Brettin T."/>
            <person name="Detter J.C."/>
            <person name="Han C."/>
            <person name="Larimer F."/>
            <person name="Land M."/>
            <person name="Hauser L."/>
            <person name="Markowitz V."/>
            <person name="Cheng J.-F."/>
            <person name="Hugenholtz P."/>
            <person name="Woyke T."/>
            <person name="Wu D."/>
            <person name="Tindall B."/>
            <person name="Pomrenke H."/>
            <person name="Brambilla E."/>
            <person name="Klenk H.-P."/>
            <person name="Eisen J.A."/>
        </authorList>
    </citation>
    <scope>NUCLEOTIDE SEQUENCE [LARGE SCALE GENOMIC DNA]</scope>
    <source>
        <strain evidence="3">ATCC BAA-1392 / DSM 18658 / VKM B-2454 / MOB10</strain>
    </source>
</reference>
<dbReference type="NCBIfam" id="TIGR04294">
    <property type="entry name" value="pre_pil_HX9DG"/>
    <property type="match status" value="1"/>
</dbReference>
<dbReference type="Gene3D" id="3.30.700.10">
    <property type="entry name" value="Glycoprotein, Type 4 Pilin"/>
    <property type="match status" value="1"/>
</dbReference>
<feature type="domain" description="DUF1559" evidence="1">
    <location>
        <begin position="31"/>
        <end position="338"/>
    </location>
</feature>
<evidence type="ECO:0000313" key="3">
    <source>
        <dbReference type="Proteomes" id="UP000010798"/>
    </source>
</evidence>
<dbReference type="Pfam" id="PF07963">
    <property type="entry name" value="N_methyl"/>
    <property type="match status" value="1"/>
</dbReference>
<name>L0DDP9_SINAD</name>
<sequence>MKREKGFTLIELLVVIAIIAVLIALLLPAVQSAREAARRAQCINNLKQLGLGAQNYISTYEVMPMQCNYNTSESQDSGFSWSWAVAILPQIEQTALFNSMNFAQGNYGFQITTAGYTQVAALLCPSESIGQRPGYPWATASYVGNYGGPGQIMAYSGTIVPPKDLLLNGSIGTVGWGGGAGVVRIASITDGTSNTAAFSEHLIGLGVSGDVATMTPNSPNARRVIFPGTDSSGTNTGAAGAMSAARACMNLPATTLANATASAYLGYNWLLAYPTHVCLMNYMHVAAPNSLQCGNAGDISYVQFVGPTGSAAASSNHAGGVNVGLADGSVRFVKNTINLSAWWALGSRSVGEVVSADAY</sequence>
<proteinExistence type="predicted"/>
<dbReference type="InterPro" id="IPR012902">
    <property type="entry name" value="N_methyl_site"/>
</dbReference>
<protein>
    <submittedName>
        <fullName evidence="2">Prepilin-type N-terminal cleavage/methylation domain-containing protein</fullName>
    </submittedName>
</protein>
<dbReference type="OrthoDB" id="248342at2"/>
<gene>
    <name evidence="2" type="ordered locus">Sinac_3232</name>
</gene>
<dbReference type="AlphaFoldDB" id="L0DDP9"/>
<accession>L0DDP9</accession>
<dbReference type="KEGG" id="saci:Sinac_3232"/>
<dbReference type="InterPro" id="IPR027558">
    <property type="entry name" value="Pre_pil_HX9DG_C"/>
</dbReference>
<dbReference type="EMBL" id="CP003364">
    <property type="protein sequence ID" value="AGA27504.1"/>
    <property type="molecule type" value="Genomic_DNA"/>
</dbReference>
<organism evidence="2 3">
    <name type="scientific">Singulisphaera acidiphila (strain ATCC BAA-1392 / DSM 18658 / VKM B-2454 / MOB10)</name>
    <dbReference type="NCBI Taxonomy" id="886293"/>
    <lineage>
        <taxon>Bacteria</taxon>
        <taxon>Pseudomonadati</taxon>
        <taxon>Planctomycetota</taxon>
        <taxon>Planctomycetia</taxon>
        <taxon>Isosphaerales</taxon>
        <taxon>Isosphaeraceae</taxon>
        <taxon>Singulisphaera</taxon>
    </lineage>
</organism>
<dbReference type="PANTHER" id="PTHR30093:SF2">
    <property type="entry name" value="TYPE II SECRETION SYSTEM PROTEIN H"/>
    <property type="match status" value="1"/>
</dbReference>
<dbReference type="HOGENOM" id="CLU_041661_0_0_0"/>